<dbReference type="AlphaFoldDB" id="A0A2A6C0H0"/>
<dbReference type="EnsemblMetazoa" id="PPA42198.1">
    <property type="protein sequence ID" value="PPA42198.1"/>
    <property type="gene ID" value="WBGene00280567"/>
</dbReference>
<reference evidence="3" key="1">
    <citation type="journal article" date="2008" name="Nat. Genet.">
        <title>The Pristionchus pacificus genome provides a unique perspective on nematode lifestyle and parasitism.</title>
        <authorList>
            <person name="Dieterich C."/>
            <person name="Clifton S.W."/>
            <person name="Schuster L.N."/>
            <person name="Chinwalla A."/>
            <person name="Delehaunty K."/>
            <person name="Dinkelacker I."/>
            <person name="Fulton L."/>
            <person name="Fulton R."/>
            <person name="Godfrey J."/>
            <person name="Minx P."/>
            <person name="Mitreva M."/>
            <person name="Roeseler W."/>
            <person name="Tian H."/>
            <person name="Witte H."/>
            <person name="Yang S.P."/>
            <person name="Wilson R.K."/>
            <person name="Sommer R.J."/>
        </authorList>
    </citation>
    <scope>NUCLEOTIDE SEQUENCE [LARGE SCALE GENOMIC DNA]</scope>
    <source>
        <strain evidence="3">PS312</strain>
    </source>
</reference>
<feature type="compositionally biased region" description="Polar residues" evidence="1">
    <location>
        <begin position="1"/>
        <end position="15"/>
    </location>
</feature>
<organism evidence="2 3">
    <name type="scientific">Pristionchus pacificus</name>
    <name type="common">Parasitic nematode worm</name>
    <dbReference type="NCBI Taxonomy" id="54126"/>
    <lineage>
        <taxon>Eukaryota</taxon>
        <taxon>Metazoa</taxon>
        <taxon>Ecdysozoa</taxon>
        <taxon>Nematoda</taxon>
        <taxon>Chromadorea</taxon>
        <taxon>Rhabditida</taxon>
        <taxon>Rhabditina</taxon>
        <taxon>Diplogasteromorpha</taxon>
        <taxon>Diplogasteroidea</taxon>
        <taxon>Neodiplogasteridae</taxon>
        <taxon>Pristionchus</taxon>
    </lineage>
</organism>
<reference evidence="2" key="2">
    <citation type="submission" date="2022-06" db="UniProtKB">
        <authorList>
            <consortium name="EnsemblMetazoa"/>
        </authorList>
    </citation>
    <scope>IDENTIFICATION</scope>
    <source>
        <strain evidence="2">PS312</strain>
    </source>
</reference>
<feature type="region of interest" description="Disordered" evidence="1">
    <location>
        <begin position="1"/>
        <end position="24"/>
    </location>
</feature>
<evidence type="ECO:0000256" key="1">
    <source>
        <dbReference type="SAM" id="MobiDB-lite"/>
    </source>
</evidence>
<protein>
    <submittedName>
        <fullName evidence="2">Uncharacterized protein</fullName>
    </submittedName>
</protein>
<proteinExistence type="predicted"/>
<evidence type="ECO:0000313" key="2">
    <source>
        <dbReference type="EnsemblMetazoa" id="PPA42198.1"/>
    </source>
</evidence>
<gene>
    <name evidence="2" type="primary">WBGene00280567</name>
</gene>
<sequence length="130" mass="14612">MNSPQTLATASSTTPIKEEPLDLETDNENEFVLPAMEKYDEAVKERDEKKEKRIEEEQEAKIRSTFLGVKRYYGGEIPRRPSLILDNPYLPPGWALHINADGKLTAVMPGGTISLTEGISNLLAILSRRR</sequence>
<accession>A0A8R1Z141</accession>
<dbReference type="Proteomes" id="UP000005239">
    <property type="component" value="Unassembled WGS sequence"/>
</dbReference>
<evidence type="ECO:0000313" key="3">
    <source>
        <dbReference type="Proteomes" id="UP000005239"/>
    </source>
</evidence>
<accession>A0A2A6C0H0</accession>
<name>A0A2A6C0H0_PRIPA</name>
<keyword evidence="3" id="KW-1185">Reference proteome</keyword>